<protein>
    <submittedName>
        <fullName evidence="1">Uncharacterized protein</fullName>
    </submittedName>
</protein>
<dbReference type="OrthoDB" id="5847120at2759"/>
<organism evidence="1 2">
    <name type="scientific">Danionella cerebrum</name>
    <dbReference type="NCBI Taxonomy" id="2873325"/>
    <lineage>
        <taxon>Eukaryota</taxon>
        <taxon>Metazoa</taxon>
        <taxon>Chordata</taxon>
        <taxon>Craniata</taxon>
        <taxon>Vertebrata</taxon>
        <taxon>Euteleostomi</taxon>
        <taxon>Actinopterygii</taxon>
        <taxon>Neopterygii</taxon>
        <taxon>Teleostei</taxon>
        <taxon>Ostariophysi</taxon>
        <taxon>Cypriniformes</taxon>
        <taxon>Danionidae</taxon>
        <taxon>Danioninae</taxon>
        <taxon>Danionella</taxon>
    </lineage>
</organism>
<name>A0A553MUY7_9TELE</name>
<gene>
    <name evidence="1" type="ORF">DNTS_023907</name>
</gene>
<proteinExistence type="predicted"/>
<dbReference type="Proteomes" id="UP000316079">
    <property type="component" value="Unassembled WGS sequence"/>
</dbReference>
<dbReference type="EMBL" id="SRMA01027249">
    <property type="protein sequence ID" value="TRY56988.1"/>
    <property type="molecule type" value="Genomic_DNA"/>
</dbReference>
<evidence type="ECO:0000313" key="1">
    <source>
        <dbReference type="EMBL" id="TRY56988.1"/>
    </source>
</evidence>
<reference evidence="1 2" key="1">
    <citation type="journal article" date="2019" name="Sci. Data">
        <title>Hybrid genome assembly and annotation of Danionella translucida.</title>
        <authorList>
            <person name="Kadobianskyi M."/>
            <person name="Schulze L."/>
            <person name="Schuelke M."/>
            <person name="Judkewitz B."/>
        </authorList>
    </citation>
    <scope>NUCLEOTIDE SEQUENCE [LARGE SCALE GENOMIC DNA]</scope>
    <source>
        <strain evidence="1 2">Bolton</strain>
    </source>
</reference>
<comment type="caution">
    <text evidence="1">The sequence shown here is derived from an EMBL/GenBank/DDBJ whole genome shotgun (WGS) entry which is preliminary data.</text>
</comment>
<sequence length="116" mass="13208">MYQLNRFLCCKQDGCNRSEKSSFNREQVGIVNLRAADSHELCQAQQILDVVPRLPLAHSNLSSDLLCAGRPQKNGVVRSGDVQKSLDRRLTVQTFFDKKNPSCSFVVKRVQQEEQR</sequence>
<keyword evidence="2" id="KW-1185">Reference proteome</keyword>
<accession>A0A553MUY7</accession>
<dbReference type="AlphaFoldDB" id="A0A553MUY7"/>
<evidence type="ECO:0000313" key="2">
    <source>
        <dbReference type="Proteomes" id="UP000316079"/>
    </source>
</evidence>